<reference evidence="3 4" key="1">
    <citation type="journal article" date="2020" name="Mol. Biol. Evol.">
        <title>Distinct Expression and Methylation Patterns for Genes with Different Fates following a Single Whole-Genome Duplication in Flowering Plants.</title>
        <authorList>
            <person name="Shi T."/>
            <person name="Rahmani R.S."/>
            <person name="Gugger P.F."/>
            <person name="Wang M."/>
            <person name="Li H."/>
            <person name="Zhang Y."/>
            <person name="Li Z."/>
            <person name="Wang Q."/>
            <person name="Van de Peer Y."/>
            <person name="Marchal K."/>
            <person name="Chen J."/>
        </authorList>
    </citation>
    <scope>NUCLEOTIDE SEQUENCE [LARGE SCALE GENOMIC DNA]</scope>
    <source>
        <tissue evidence="3">Leaf</tissue>
    </source>
</reference>
<gene>
    <name evidence="3" type="ORF">HUJ06_000426</name>
</gene>
<dbReference type="Gene3D" id="1.10.510.10">
    <property type="entry name" value="Transferase(Phosphotransferase) domain 1"/>
    <property type="match status" value="1"/>
</dbReference>
<evidence type="ECO:0000313" key="4">
    <source>
        <dbReference type="Proteomes" id="UP000607653"/>
    </source>
</evidence>
<dbReference type="GO" id="GO:0005524">
    <property type="term" value="F:ATP binding"/>
    <property type="evidence" value="ECO:0007669"/>
    <property type="project" value="UniProtKB-KW"/>
</dbReference>
<protein>
    <recommendedName>
        <fullName evidence="5">L-type lectin-domain containing receptor kinase S.5</fullName>
    </recommendedName>
</protein>
<comment type="caution">
    <text evidence="3">The sequence shown here is derived from an EMBL/GenBank/DDBJ whole genome shotgun (WGS) entry which is preliminary data.</text>
</comment>
<evidence type="ECO:0000256" key="1">
    <source>
        <dbReference type="ARBA" id="ARBA00022741"/>
    </source>
</evidence>
<evidence type="ECO:0008006" key="5">
    <source>
        <dbReference type="Google" id="ProtNLM"/>
    </source>
</evidence>
<evidence type="ECO:0000256" key="2">
    <source>
        <dbReference type="ARBA" id="ARBA00022840"/>
    </source>
</evidence>
<sequence length="166" mass="18345">MLDAEFNARLGDFGLARTVQQEGETNHSTQQLGIFLLEVACGRRPGNQNPQSNSKSNIVDWVWELYGKGQILDAVDPRLQQDDLNEEQMECVLKLGLACCHPNPNYRPSMRVALRVLTGETIPPTPPDEKPAFIWPATSASFGDDSDFSLHVHVGQLTPSTDLSGR</sequence>
<keyword evidence="4" id="KW-1185">Reference proteome</keyword>
<dbReference type="Proteomes" id="UP000607653">
    <property type="component" value="Unassembled WGS sequence"/>
</dbReference>
<dbReference type="PANTHER" id="PTHR27007">
    <property type="match status" value="1"/>
</dbReference>
<evidence type="ECO:0000313" key="3">
    <source>
        <dbReference type="EMBL" id="DAD42196.1"/>
    </source>
</evidence>
<dbReference type="AlphaFoldDB" id="A0A822ZGN0"/>
<keyword evidence="2" id="KW-0067">ATP-binding</keyword>
<accession>A0A822ZGN0</accession>
<name>A0A822ZGN0_NELNU</name>
<dbReference type="InterPro" id="IPR050528">
    <property type="entry name" value="L-type_Lectin-RKs"/>
</dbReference>
<keyword evidence="1" id="KW-0547">Nucleotide-binding</keyword>
<dbReference type="InterPro" id="IPR011009">
    <property type="entry name" value="Kinase-like_dom_sf"/>
</dbReference>
<proteinExistence type="predicted"/>
<dbReference type="SUPFAM" id="SSF56112">
    <property type="entry name" value="Protein kinase-like (PK-like)"/>
    <property type="match status" value="1"/>
</dbReference>
<dbReference type="EMBL" id="DUZY01000006">
    <property type="protein sequence ID" value="DAD42196.1"/>
    <property type="molecule type" value="Genomic_DNA"/>
</dbReference>
<organism evidence="3 4">
    <name type="scientific">Nelumbo nucifera</name>
    <name type="common">Sacred lotus</name>
    <dbReference type="NCBI Taxonomy" id="4432"/>
    <lineage>
        <taxon>Eukaryota</taxon>
        <taxon>Viridiplantae</taxon>
        <taxon>Streptophyta</taxon>
        <taxon>Embryophyta</taxon>
        <taxon>Tracheophyta</taxon>
        <taxon>Spermatophyta</taxon>
        <taxon>Magnoliopsida</taxon>
        <taxon>Proteales</taxon>
        <taxon>Nelumbonaceae</taxon>
        <taxon>Nelumbo</taxon>
    </lineage>
</organism>